<organism evidence="1 2">
    <name type="scientific">Brevundimonas vesicularis</name>
    <name type="common">Pseudomonas vesicularis</name>
    <dbReference type="NCBI Taxonomy" id="41276"/>
    <lineage>
        <taxon>Bacteria</taxon>
        <taxon>Pseudomonadati</taxon>
        <taxon>Pseudomonadota</taxon>
        <taxon>Alphaproteobacteria</taxon>
        <taxon>Caulobacterales</taxon>
        <taxon>Caulobacteraceae</taxon>
        <taxon>Brevundimonas</taxon>
    </lineage>
</organism>
<dbReference type="GeneID" id="34015477"/>
<dbReference type="Proteomes" id="UP000197050">
    <property type="component" value="Chromosome"/>
</dbReference>
<evidence type="ECO:0000313" key="2">
    <source>
        <dbReference type="Proteomes" id="UP000197050"/>
    </source>
</evidence>
<dbReference type="Pfam" id="PF11000">
    <property type="entry name" value="DUF2840"/>
    <property type="match status" value="1"/>
</dbReference>
<name>A0A1Z3U8N7_BREVE</name>
<reference evidence="2" key="1">
    <citation type="submission" date="2017-06" db="EMBL/GenBank/DDBJ databases">
        <title>FDA dAtabase for Regulatory Grade micrObial Sequences (FDA-ARGOS): Supporting development and validation of Infectious Disease Dx tests.</title>
        <authorList>
            <person name="Minogue T."/>
            <person name="Wolcott M."/>
            <person name="Wasieloski L."/>
            <person name="Aguilar W."/>
            <person name="Moore D."/>
            <person name="Tallon L."/>
            <person name="Sadzewicz L."/>
            <person name="Sengamalay N."/>
            <person name="Ott S."/>
            <person name="Godinez A."/>
            <person name="Nagaraj S."/>
            <person name="Nadendla S."/>
            <person name="Geyer C."/>
            <person name="Sichtig H."/>
        </authorList>
    </citation>
    <scope>NUCLEOTIDE SEQUENCE [LARGE SCALE GENOMIC DNA]</scope>
    <source>
        <strain evidence="2">FDAARGOS_289</strain>
    </source>
</reference>
<dbReference type="AlphaFoldDB" id="A0A1Z3U8N7"/>
<dbReference type="InterPro" id="IPR021263">
    <property type="entry name" value="DUF2840"/>
</dbReference>
<dbReference type="RefSeq" id="WP_024350834.1">
    <property type="nucleotide sequence ID" value="NZ_CP022048.2"/>
</dbReference>
<dbReference type="EMBL" id="CP022048">
    <property type="protein sequence ID" value="ASE39618.1"/>
    <property type="molecule type" value="Genomic_DNA"/>
</dbReference>
<sequence>MTGHVAAPMRVGRAAAEPPPEAFTQVELTWVEKRTEHWIRFGHELREQILDRRRRILFFPPGSIFALVRWAANEHGTVLSRLDILRAVEPAAPCQTMPTVTPGADILLRVDGWPKVERMLQLIDAIEARGIEPIEVSPDHWRHVHNRMTVGETPRAYGLRQHRAFLLRQEIGA</sequence>
<dbReference type="KEGG" id="bvc:CEP68_08945"/>
<protein>
    <submittedName>
        <fullName evidence="1">DUF2840 domain-containing protein</fullName>
    </submittedName>
</protein>
<gene>
    <name evidence="1" type="ORF">CEP68_08945</name>
</gene>
<accession>A0A1Z3U8N7</accession>
<evidence type="ECO:0000313" key="1">
    <source>
        <dbReference type="EMBL" id="ASE39618.1"/>
    </source>
</evidence>
<proteinExistence type="predicted"/>